<dbReference type="InterPro" id="IPR056632">
    <property type="entry name" value="DUF7730"/>
</dbReference>
<evidence type="ECO:0000259" key="1">
    <source>
        <dbReference type="Pfam" id="PF24864"/>
    </source>
</evidence>
<evidence type="ECO:0000313" key="2">
    <source>
        <dbReference type="EMBL" id="CAF9941839.1"/>
    </source>
</evidence>
<comment type="caution">
    <text evidence="2">The sequence shown here is derived from an EMBL/GenBank/DDBJ whole genome shotgun (WGS) entry which is preliminary data.</text>
</comment>
<gene>
    <name evidence="2" type="ORF">IMSHALPRED_002928</name>
</gene>
<sequence length="376" mass="43552">MGFADFLTTPTGVWFPAKFTSTPLLRPAHHRTFFPATALFNNKPLPNMRSTKKHLELEQQCSNQDKHHKFKLASQLVKRALTPSTSQRRKPFNFLSLPAEIRNDILSYVLVPGEVHIRATKEHGMKATIKHVRKEMQRFCRDYQQTKYYGTKWRIQYVRETMQCFYLRCQEIPKMPSLPGFQMLATCKSVYEQNHEQVYSSNTFSLPPGPLEETAKHFTEVLQAEHKHMISCVGVKMGLEDLTPAVFTRVQHDMFMSRYAPDYDEPALEWSDKVLGYLSYIWFAKVYFLQELQPLKTVKLAAAGEMLEIDQGDLARIADGFRNPVNFSYCADAEEVGALVEHAKETVRREIDDRVERDGWRGLRAWVYGGGPRHRP</sequence>
<evidence type="ECO:0000313" key="3">
    <source>
        <dbReference type="Proteomes" id="UP000664534"/>
    </source>
</evidence>
<dbReference type="EMBL" id="CAJPDT010000159">
    <property type="protein sequence ID" value="CAF9941839.1"/>
    <property type="molecule type" value="Genomic_DNA"/>
</dbReference>
<protein>
    <recommendedName>
        <fullName evidence="1">DUF7730 domain-containing protein</fullName>
    </recommendedName>
</protein>
<dbReference type="PANTHER" id="PTHR38790">
    <property type="entry name" value="2EXR DOMAIN-CONTAINING PROTEIN-RELATED"/>
    <property type="match status" value="1"/>
</dbReference>
<accession>A0A8H3PJH9</accession>
<proteinExistence type="predicted"/>
<dbReference type="AlphaFoldDB" id="A0A8H3PJH9"/>
<reference evidence="2" key="1">
    <citation type="submission" date="2021-03" db="EMBL/GenBank/DDBJ databases">
        <authorList>
            <person name="Tagirdzhanova G."/>
        </authorList>
    </citation>
    <scope>NUCLEOTIDE SEQUENCE</scope>
</reference>
<feature type="domain" description="DUF7730" evidence="1">
    <location>
        <begin position="94"/>
        <end position="241"/>
    </location>
</feature>
<organism evidence="2 3">
    <name type="scientific">Imshaugia aleurites</name>
    <dbReference type="NCBI Taxonomy" id="172621"/>
    <lineage>
        <taxon>Eukaryota</taxon>
        <taxon>Fungi</taxon>
        <taxon>Dikarya</taxon>
        <taxon>Ascomycota</taxon>
        <taxon>Pezizomycotina</taxon>
        <taxon>Lecanoromycetes</taxon>
        <taxon>OSLEUM clade</taxon>
        <taxon>Lecanoromycetidae</taxon>
        <taxon>Lecanorales</taxon>
        <taxon>Lecanorineae</taxon>
        <taxon>Parmeliaceae</taxon>
        <taxon>Imshaugia</taxon>
    </lineage>
</organism>
<dbReference type="Pfam" id="PF24864">
    <property type="entry name" value="DUF7730"/>
    <property type="match status" value="1"/>
</dbReference>
<dbReference type="Proteomes" id="UP000664534">
    <property type="component" value="Unassembled WGS sequence"/>
</dbReference>
<dbReference type="OrthoDB" id="5350959at2759"/>
<name>A0A8H3PJH9_9LECA</name>
<keyword evidence="3" id="KW-1185">Reference proteome</keyword>